<name>A0ABS5QEM5_9PROT</name>
<evidence type="ECO:0000256" key="2">
    <source>
        <dbReference type="ARBA" id="ARBA00022801"/>
    </source>
</evidence>
<evidence type="ECO:0000313" key="4">
    <source>
        <dbReference type="Proteomes" id="UP000766336"/>
    </source>
</evidence>
<dbReference type="PANTHER" id="PTHR31793">
    <property type="entry name" value="4-HYDROXYBENZOYL-COA THIOESTERASE FAMILY MEMBER"/>
    <property type="match status" value="1"/>
</dbReference>
<dbReference type="Gene3D" id="3.10.129.10">
    <property type="entry name" value="Hotdog Thioesterase"/>
    <property type="match status" value="1"/>
</dbReference>
<dbReference type="InterPro" id="IPR029069">
    <property type="entry name" value="HotDog_dom_sf"/>
</dbReference>
<gene>
    <name evidence="3" type="ORF">KHU32_14305</name>
</gene>
<protein>
    <submittedName>
        <fullName evidence="3">Acyl-CoA thioesterase</fullName>
    </submittedName>
</protein>
<proteinExistence type="inferred from homology"/>
<dbReference type="InterPro" id="IPR050563">
    <property type="entry name" value="4-hydroxybenzoyl-CoA_TE"/>
</dbReference>
<evidence type="ECO:0000256" key="1">
    <source>
        <dbReference type="ARBA" id="ARBA00005953"/>
    </source>
</evidence>
<comment type="similarity">
    <text evidence="1">Belongs to the 4-hydroxybenzoyl-CoA thioesterase family.</text>
</comment>
<evidence type="ECO:0000313" key="3">
    <source>
        <dbReference type="EMBL" id="MBS7812121.1"/>
    </source>
</evidence>
<keyword evidence="2" id="KW-0378">Hydrolase</keyword>
<dbReference type="Pfam" id="PF13279">
    <property type="entry name" value="4HBT_2"/>
    <property type="match status" value="1"/>
</dbReference>
<dbReference type="CDD" id="cd00586">
    <property type="entry name" value="4HBT"/>
    <property type="match status" value="1"/>
</dbReference>
<organism evidence="3 4">
    <name type="scientific">Roseococcus pinisoli</name>
    <dbReference type="NCBI Taxonomy" id="2835040"/>
    <lineage>
        <taxon>Bacteria</taxon>
        <taxon>Pseudomonadati</taxon>
        <taxon>Pseudomonadota</taxon>
        <taxon>Alphaproteobacteria</taxon>
        <taxon>Acetobacterales</taxon>
        <taxon>Roseomonadaceae</taxon>
        <taxon>Roseococcus</taxon>
    </lineage>
</organism>
<accession>A0ABS5QEM5</accession>
<dbReference type="SUPFAM" id="SSF54637">
    <property type="entry name" value="Thioesterase/thiol ester dehydrase-isomerase"/>
    <property type="match status" value="1"/>
</dbReference>
<comment type="caution">
    <text evidence="3">The sequence shown here is derived from an EMBL/GenBank/DDBJ whole genome shotgun (WGS) entry which is preliminary data.</text>
</comment>
<reference evidence="3 4" key="1">
    <citation type="submission" date="2021-05" db="EMBL/GenBank/DDBJ databases">
        <title>Roseococcus sp. XZZS9, whole genome shotgun sequencing project.</title>
        <authorList>
            <person name="Zhao G."/>
            <person name="Shen L."/>
        </authorList>
    </citation>
    <scope>NUCLEOTIDE SEQUENCE [LARGE SCALE GENOMIC DNA]</scope>
    <source>
        <strain evidence="3 4">XZZS9</strain>
    </source>
</reference>
<dbReference type="EMBL" id="JAHCDA010000002">
    <property type="protein sequence ID" value="MBS7812121.1"/>
    <property type="molecule type" value="Genomic_DNA"/>
</dbReference>
<keyword evidence="4" id="KW-1185">Reference proteome</keyword>
<dbReference type="Proteomes" id="UP000766336">
    <property type="component" value="Unassembled WGS sequence"/>
</dbReference>
<sequence length="161" mass="18273">MAQRFSSSLERMQENQATPSLAEEFGVEGEWSMAVRHRIRWAECDLYGHVNHTAYLVMFEDLRVAHWRSLGQVLRADQAGPVVAKLEARYVRALAFEDEVLLTLRVPGLRNTSFTHDYAVWKNGLCFECKALLVCVKDGVSTPIPPEARRLMIERDGAKPA</sequence>
<dbReference type="PANTHER" id="PTHR31793:SF27">
    <property type="entry name" value="NOVEL THIOESTERASE SUPERFAMILY DOMAIN AND SAPOSIN A-TYPE DOMAIN CONTAINING PROTEIN (0610012H03RIK)"/>
    <property type="match status" value="1"/>
</dbReference>